<keyword evidence="1" id="KW-0732">Signal</keyword>
<organism evidence="3 4">
    <name type="scientific">Verticillium longisporum</name>
    <name type="common">Verticillium dahliae var. longisporum</name>
    <dbReference type="NCBI Taxonomy" id="100787"/>
    <lineage>
        <taxon>Eukaryota</taxon>
        <taxon>Fungi</taxon>
        <taxon>Dikarya</taxon>
        <taxon>Ascomycota</taxon>
        <taxon>Pezizomycotina</taxon>
        <taxon>Sordariomycetes</taxon>
        <taxon>Hypocreomycetidae</taxon>
        <taxon>Glomerellales</taxon>
        <taxon>Plectosphaerellaceae</taxon>
        <taxon>Verticillium</taxon>
    </lineage>
</organism>
<dbReference type="GO" id="GO:0000329">
    <property type="term" value="C:fungal-type vacuole membrane"/>
    <property type="evidence" value="ECO:0007669"/>
    <property type="project" value="TreeGrafter"/>
</dbReference>
<dbReference type="InterPro" id="IPR050904">
    <property type="entry name" value="Adhesion/Biosynth-related"/>
</dbReference>
<name>A0A0G4KJR1_VERLO</name>
<keyword evidence="4" id="KW-1185">Reference proteome</keyword>
<evidence type="ECO:0000313" key="4">
    <source>
        <dbReference type="Proteomes" id="UP000044602"/>
    </source>
</evidence>
<dbReference type="GO" id="GO:0016236">
    <property type="term" value="P:macroautophagy"/>
    <property type="evidence" value="ECO:0007669"/>
    <property type="project" value="TreeGrafter"/>
</dbReference>
<gene>
    <name evidence="3" type="ORF">BN1708_009594</name>
</gene>
<feature type="signal peptide" evidence="1">
    <location>
        <begin position="1"/>
        <end position="18"/>
    </location>
</feature>
<sequence>MYFSGFLTLALAAAAASAQQQLAQLLSETPELSTLNSLLATVPQVDQMLSTANGITILAPSNQAFDKFMRDHPDQAQMSNNPQAVTALLQYHVVMGMVMSNQLSAQPVFGQTLLNAPFANVTGGQRVELSLVDNRAMILSGYKQMSMVTTADVPFTGGVVHIVDTVLAVPGSPVRTAVDMGLTSAAGALGRAQLVDAVNAMHDVTIFAPSNAAFRAIGATADQLQPQQLGAVLQYHVLDRQVLFSTMLAQAAQQGGQQGTMLRTLSGAMVAVRMQGGSVFVNSARVIMADVITSNGVVHVLDNVLNPAATQLTPDMSRQTQAPAFDGAQKSNQDPFTQGINPTTTIRPAMQTMRPNAAGHAAAPAAAVMGLFGGALIEQSFPPPVYQLLLHLLQRWQHPDLAVPRITRQRFPAWRRLLLARVGHVFGRLGLLLSLVLQQLVVLLVGRVAVVGGVDVDARSLLAALGGLVLVPQRPRSLEQLLDARQLLGAAKVAVPLAAAGDLAAGLVVHLGAAAHVVGPAEVADLHLPHVLLAHELVDLVVEVAHLVVAEARLVDARHLARDLLEHLAAPLFARRDRCHLCDHLGPPRAPDVDDAEVRGLGLAEAEEHRLGFF</sequence>
<feature type="domain" description="FAS1" evidence="2">
    <location>
        <begin position="19"/>
        <end position="167"/>
    </location>
</feature>
<dbReference type="Proteomes" id="UP000044602">
    <property type="component" value="Unassembled WGS sequence"/>
</dbReference>
<evidence type="ECO:0000313" key="3">
    <source>
        <dbReference type="EMBL" id="CRK01998.1"/>
    </source>
</evidence>
<dbReference type="Pfam" id="PF02469">
    <property type="entry name" value="Fasciclin"/>
    <property type="match status" value="2"/>
</dbReference>
<proteinExistence type="predicted"/>
<dbReference type="InterPro" id="IPR000782">
    <property type="entry name" value="FAS1_domain"/>
</dbReference>
<dbReference type="Gene3D" id="2.30.180.10">
    <property type="entry name" value="FAS1 domain"/>
    <property type="match status" value="2"/>
</dbReference>
<evidence type="ECO:0000259" key="2">
    <source>
        <dbReference type="PROSITE" id="PS50213"/>
    </source>
</evidence>
<reference evidence="3 4" key="1">
    <citation type="submission" date="2015-05" db="EMBL/GenBank/DDBJ databases">
        <authorList>
            <person name="Wang D.B."/>
            <person name="Wang M."/>
        </authorList>
    </citation>
    <scope>NUCLEOTIDE SEQUENCE [LARGE SCALE GENOMIC DNA]</scope>
    <source>
        <strain evidence="3">VL1</strain>
    </source>
</reference>
<evidence type="ECO:0000256" key="1">
    <source>
        <dbReference type="SAM" id="SignalP"/>
    </source>
</evidence>
<dbReference type="STRING" id="100787.A0A0G4KJR1"/>
<dbReference type="PANTHER" id="PTHR10900:SF77">
    <property type="entry name" value="FI19380P1"/>
    <property type="match status" value="1"/>
</dbReference>
<feature type="domain" description="FAS1" evidence="2">
    <location>
        <begin position="169"/>
        <end position="305"/>
    </location>
</feature>
<feature type="chain" id="PRO_5002565171" description="FAS1 domain-containing protein" evidence="1">
    <location>
        <begin position="19"/>
        <end position="614"/>
    </location>
</feature>
<accession>A0A0G4KJR1</accession>
<dbReference type="PANTHER" id="PTHR10900">
    <property type="entry name" value="PERIOSTIN-RELATED"/>
    <property type="match status" value="1"/>
</dbReference>
<protein>
    <recommendedName>
        <fullName evidence="2">FAS1 domain-containing protein</fullName>
    </recommendedName>
</protein>
<dbReference type="SUPFAM" id="SSF82153">
    <property type="entry name" value="FAS1 domain"/>
    <property type="match status" value="2"/>
</dbReference>
<dbReference type="AlphaFoldDB" id="A0A0G4KJR1"/>
<dbReference type="SMART" id="SM00554">
    <property type="entry name" value="FAS1"/>
    <property type="match status" value="2"/>
</dbReference>
<dbReference type="EMBL" id="CVQH01001447">
    <property type="protein sequence ID" value="CRK01998.1"/>
    <property type="molecule type" value="Genomic_DNA"/>
</dbReference>
<dbReference type="InterPro" id="IPR036378">
    <property type="entry name" value="FAS1_dom_sf"/>
</dbReference>
<dbReference type="PROSITE" id="PS50213">
    <property type="entry name" value="FAS1"/>
    <property type="match status" value="2"/>
</dbReference>